<name>A0A1L3LPL1_9HYPH</name>
<proteinExistence type="predicted"/>
<keyword evidence="1" id="KW-0812">Transmembrane</keyword>
<evidence type="ECO:0000313" key="3">
    <source>
        <dbReference type="Proteomes" id="UP000182306"/>
    </source>
</evidence>
<dbReference type="KEGG" id="same:SAMCFNEI73_Ch2769"/>
<keyword evidence="1" id="KW-0472">Membrane</keyword>
<gene>
    <name evidence="2" type="ORF">SAMCFNEI73_Ch2769</name>
</gene>
<protein>
    <submittedName>
        <fullName evidence="2">Uncharacterized protein</fullName>
    </submittedName>
</protein>
<organism evidence="2 3">
    <name type="scientific">Sinorhizobium americanum</name>
    <dbReference type="NCBI Taxonomy" id="194963"/>
    <lineage>
        <taxon>Bacteria</taxon>
        <taxon>Pseudomonadati</taxon>
        <taxon>Pseudomonadota</taxon>
        <taxon>Alphaproteobacteria</taxon>
        <taxon>Hyphomicrobiales</taxon>
        <taxon>Rhizobiaceae</taxon>
        <taxon>Sinorhizobium/Ensifer group</taxon>
        <taxon>Sinorhizobium</taxon>
    </lineage>
</organism>
<reference evidence="2 3" key="1">
    <citation type="submission" date="2015-10" db="EMBL/GenBank/DDBJ databases">
        <title>Genomic differences between typical nodule nitrogen-fixing rhizobial strains and those coming from bean seeds.</title>
        <authorList>
            <person name="Peralta H."/>
            <person name="Aguilar-Vera A."/>
            <person name="Diaz R."/>
            <person name="Mora Y."/>
            <person name="Martinez-Batallar G."/>
            <person name="Salazar E."/>
            <person name="Vargas-Lagunas C."/>
            <person name="Encarnacion S."/>
            <person name="Girard L."/>
            <person name="Mora J."/>
        </authorList>
    </citation>
    <scope>NUCLEOTIDE SEQUENCE [LARGE SCALE GENOMIC DNA]</scope>
    <source>
        <strain evidence="2 3">CFNEI 73</strain>
    </source>
</reference>
<dbReference type="EMBL" id="CP013107">
    <property type="protein sequence ID" value="APG92042.1"/>
    <property type="molecule type" value="Genomic_DNA"/>
</dbReference>
<feature type="transmembrane region" description="Helical" evidence="1">
    <location>
        <begin position="6"/>
        <end position="31"/>
    </location>
</feature>
<dbReference type="STRING" id="194963.SAMCFNEI73_Ch2769"/>
<evidence type="ECO:0000256" key="1">
    <source>
        <dbReference type="SAM" id="Phobius"/>
    </source>
</evidence>
<sequence length="66" mass="7052">MAGVPAVHWSIFSPIATIAVLVPGSPALPLIRNEYTAWREASLAGCPAKAQNAARWGMVHRGRIES</sequence>
<evidence type="ECO:0000313" key="2">
    <source>
        <dbReference type="EMBL" id="APG92042.1"/>
    </source>
</evidence>
<accession>A0A1L3LPL1</accession>
<keyword evidence="3" id="KW-1185">Reference proteome</keyword>
<keyword evidence="1" id="KW-1133">Transmembrane helix</keyword>
<dbReference type="Proteomes" id="UP000182306">
    <property type="component" value="Chromosome"/>
</dbReference>
<dbReference type="AlphaFoldDB" id="A0A1L3LPL1"/>